<reference evidence="1" key="1">
    <citation type="submission" date="2020-05" db="EMBL/GenBank/DDBJ databases">
        <title>Large-scale comparative analyses of tick genomes elucidate their genetic diversity and vector capacities.</title>
        <authorList>
            <person name="Jia N."/>
            <person name="Wang J."/>
            <person name="Shi W."/>
            <person name="Du L."/>
            <person name="Sun Y."/>
            <person name="Zhan W."/>
            <person name="Jiang J."/>
            <person name="Wang Q."/>
            <person name="Zhang B."/>
            <person name="Ji P."/>
            <person name="Sakyi L.B."/>
            <person name="Cui X."/>
            <person name="Yuan T."/>
            <person name="Jiang B."/>
            <person name="Yang W."/>
            <person name="Lam T.T.-Y."/>
            <person name="Chang Q."/>
            <person name="Ding S."/>
            <person name="Wang X."/>
            <person name="Zhu J."/>
            <person name="Ruan X."/>
            <person name="Zhao L."/>
            <person name="Wei J."/>
            <person name="Que T."/>
            <person name="Du C."/>
            <person name="Cheng J."/>
            <person name="Dai P."/>
            <person name="Han X."/>
            <person name="Huang E."/>
            <person name="Gao Y."/>
            <person name="Liu J."/>
            <person name="Shao H."/>
            <person name="Ye R."/>
            <person name="Li L."/>
            <person name="Wei W."/>
            <person name="Wang X."/>
            <person name="Wang C."/>
            <person name="Yang T."/>
            <person name="Huo Q."/>
            <person name="Li W."/>
            <person name="Guo W."/>
            <person name="Chen H."/>
            <person name="Zhou L."/>
            <person name="Ni X."/>
            <person name="Tian J."/>
            <person name="Zhou Y."/>
            <person name="Sheng Y."/>
            <person name="Liu T."/>
            <person name="Pan Y."/>
            <person name="Xia L."/>
            <person name="Li J."/>
            <person name="Zhao F."/>
            <person name="Cao W."/>
        </authorList>
    </citation>
    <scope>NUCLEOTIDE SEQUENCE</scope>
    <source>
        <strain evidence="1">Hyas-2018</strain>
    </source>
</reference>
<proteinExistence type="predicted"/>
<evidence type="ECO:0000313" key="1">
    <source>
        <dbReference type="EMBL" id="KAH6945127.1"/>
    </source>
</evidence>
<sequence length="295" mass="33251">MVSTPLAPFRKEPEHDLMTRAALTPLQVARQFPANCGVRGPGVHRRDLMARPVGVIRVAGNLQEERESSISRCDHANDRRASVLCSTSHAPLQKHRRLPRKRKPSLSAQRPHADAVQAATGIKSSSLDEITASNGEQQLQLCSPLFKWAGRHLPHKQRPPSSDHQNTETKSSPAVTVTKQRIQCSTCICHQPNAHRKDVCHRIRKGCHWLSLPPRDALSPFAQHKHTMLREVVDAQGKKYDAVEALPVVVLPGCCTDHMHGHLLLVVRMNLRKRRLRRWDLRPKQNRQRPLQGAT</sequence>
<gene>
    <name evidence="1" type="ORF">HPB50_007371</name>
</gene>
<organism evidence="1 2">
    <name type="scientific">Hyalomma asiaticum</name>
    <name type="common">Tick</name>
    <dbReference type="NCBI Taxonomy" id="266040"/>
    <lineage>
        <taxon>Eukaryota</taxon>
        <taxon>Metazoa</taxon>
        <taxon>Ecdysozoa</taxon>
        <taxon>Arthropoda</taxon>
        <taxon>Chelicerata</taxon>
        <taxon>Arachnida</taxon>
        <taxon>Acari</taxon>
        <taxon>Parasitiformes</taxon>
        <taxon>Ixodida</taxon>
        <taxon>Ixodoidea</taxon>
        <taxon>Ixodidae</taxon>
        <taxon>Hyalomminae</taxon>
        <taxon>Hyalomma</taxon>
    </lineage>
</organism>
<keyword evidence="2" id="KW-1185">Reference proteome</keyword>
<dbReference type="EMBL" id="CM023481">
    <property type="protein sequence ID" value="KAH6945127.1"/>
    <property type="molecule type" value="Genomic_DNA"/>
</dbReference>
<protein>
    <submittedName>
        <fullName evidence="1">Uncharacterized protein</fullName>
    </submittedName>
</protein>
<accession>A0ACB7TID2</accession>
<evidence type="ECO:0000313" key="2">
    <source>
        <dbReference type="Proteomes" id="UP000821845"/>
    </source>
</evidence>
<dbReference type="Proteomes" id="UP000821845">
    <property type="component" value="Chromosome 1"/>
</dbReference>
<comment type="caution">
    <text evidence="1">The sequence shown here is derived from an EMBL/GenBank/DDBJ whole genome shotgun (WGS) entry which is preliminary data.</text>
</comment>
<name>A0ACB7TID2_HYAAI</name>